<evidence type="ECO:0000313" key="2">
    <source>
        <dbReference type="Proteomes" id="UP000823485"/>
    </source>
</evidence>
<name>A0ABS2R846_9BACI</name>
<dbReference type="EMBL" id="JAFBFH010000015">
    <property type="protein sequence ID" value="MBM7715550.1"/>
    <property type="molecule type" value="Genomic_DNA"/>
</dbReference>
<comment type="caution">
    <text evidence="1">The sequence shown here is derived from an EMBL/GenBank/DDBJ whole genome shotgun (WGS) entry which is preliminary data.</text>
</comment>
<sequence>MRTKEHGMLFFSTFVLSREMLVFQEQAQLSSRLRLKGLMKLVGTNVKALTTTRRIRGLTKYMKSYMI</sequence>
<protein>
    <submittedName>
        <fullName evidence="1">Uncharacterized protein</fullName>
    </submittedName>
</protein>
<evidence type="ECO:0000313" key="1">
    <source>
        <dbReference type="EMBL" id="MBM7715550.1"/>
    </source>
</evidence>
<dbReference type="RefSeq" id="WP_077114538.1">
    <property type="nucleotide sequence ID" value="NZ_JAFBFH010000015.1"/>
</dbReference>
<keyword evidence="2" id="KW-1185">Reference proteome</keyword>
<proteinExistence type="predicted"/>
<organism evidence="1 2">
    <name type="scientific">Siminovitchia thermophila</name>
    <dbReference type="NCBI Taxonomy" id="1245522"/>
    <lineage>
        <taxon>Bacteria</taxon>
        <taxon>Bacillati</taxon>
        <taxon>Bacillota</taxon>
        <taxon>Bacilli</taxon>
        <taxon>Bacillales</taxon>
        <taxon>Bacillaceae</taxon>
        <taxon>Siminovitchia</taxon>
    </lineage>
</organism>
<accession>A0ABS2R846</accession>
<dbReference type="Proteomes" id="UP000823485">
    <property type="component" value="Unassembled WGS sequence"/>
</dbReference>
<reference evidence="1 2" key="1">
    <citation type="submission" date="2021-01" db="EMBL/GenBank/DDBJ databases">
        <title>Genomic Encyclopedia of Type Strains, Phase IV (KMG-IV): sequencing the most valuable type-strain genomes for metagenomic binning, comparative biology and taxonomic classification.</title>
        <authorList>
            <person name="Goeker M."/>
        </authorList>
    </citation>
    <scope>NUCLEOTIDE SEQUENCE [LARGE SCALE GENOMIC DNA]</scope>
    <source>
        <strain evidence="1 2">DSM 105453</strain>
    </source>
</reference>
<gene>
    <name evidence="1" type="ORF">JOC94_002538</name>
</gene>